<accession>F0SQL6</accession>
<dbReference type="KEGG" id="pbs:Plabr_0363"/>
<dbReference type="Gene3D" id="3.90.550.10">
    <property type="entry name" value="Spore Coat Polysaccharide Biosynthesis Protein SpsA, Chain A"/>
    <property type="match status" value="1"/>
</dbReference>
<protein>
    <submittedName>
        <fullName evidence="2">Glycosyl transferase family 2</fullName>
    </submittedName>
</protein>
<dbReference type="PANTHER" id="PTHR48090">
    <property type="entry name" value="UNDECAPRENYL-PHOSPHATE 4-DEOXY-4-FORMAMIDO-L-ARABINOSE TRANSFERASE-RELATED"/>
    <property type="match status" value="1"/>
</dbReference>
<sequence length="287" mass="32865">MDDNSTAANTPAEAGSAQPYSPEWYANQLRTLGRAACDQLGFYALPEDFLLSVVIPVYNERDTLHLILDKVQEVPIRKEIILVDDCSKDGTQDLLKEMEASQPDVPESALNRFAFAYHEVNQGKGAALRTGFQHAKGDIVIIQDADLEYNPHEYPRLLRPIVTGEADVVYGSRFLGDQPHRVLYYWHYLGNNFLTQLSNCFTNLNLTDMETCYKVFRRDVIQEVAPKLQQNRFGFEPEMTARLARRNLRIFEMSISYCGRTYEQGKKIGWRDGFKALYCIIRYGLAD</sequence>
<dbReference type="GO" id="GO:0016740">
    <property type="term" value="F:transferase activity"/>
    <property type="evidence" value="ECO:0007669"/>
    <property type="project" value="UniProtKB-KW"/>
</dbReference>
<dbReference type="PANTHER" id="PTHR48090:SF7">
    <property type="entry name" value="RFBJ PROTEIN"/>
    <property type="match status" value="1"/>
</dbReference>
<dbReference type="OrthoDB" id="9810303at2"/>
<dbReference type="AlphaFoldDB" id="F0SQL6"/>
<dbReference type="InterPro" id="IPR050256">
    <property type="entry name" value="Glycosyltransferase_2"/>
</dbReference>
<evidence type="ECO:0000259" key="1">
    <source>
        <dbReference type="Pfam" id="PF00535"/>
    </source>
</evidence>
<dbReference type="InterPro" id="IPR001173">
    <property type="entry name" value="Glyco_trans_2-like"/>
</dbReference>
<dbReference type="CDD" id="cd04179">
    <property type="entry name" value="DPM_DPG-synthase_like"/>
    <property type="match status" value="1"/>
</dbReference>
<name>F0SQL6_RUBBR</name>
<keyword evidence="2" id="KW-0808">Transferase</keyword>
<evidence type="ECO:0000313" key="2">
    <source>
        <dbReference type="EMBL" id="ADY57991.1"/>
    </source>
</evidence>
<dbReference type="SUPFAM" id="SSF53448">
    <property type="entry name" value="Nucleotide-diphospho-sugar transferases"/>
    <property type="match status" value="1"/>
</dbReference>
<dbReference type="EMBL" id="CP002546">
    <property type="protein sequence ID" value="ADY57991.1"/>
    <property type="molecule type" value="Genomic_DNA"/>
</dbReference>
<dbReference type="RefSeq" id="WP_013626735.1">
    <property type="nucleotide sequence ID" value="NC_015174.1"/>
</dbReference>
<dbReference type="STRING" id="756272.Plabr_0363"/>
<dbReference type="Pfam" id="PF00535">
    <property type="entry name" value="Glycos_transf_2"/>
    <property type="match status" value="1"/>
</dbReference>
<evidence type="ECO:0000313" key="3">
    <source>
        <dbReference type="Proteomes" id="UP000006860"/>
    </source>
</evidence>
<dbReference type="Proteomes" id="UP000006860">
    <property type="component" value="Chromosome"/>
</dbReference>
<organism evidence="2 3">
    <name type="scientific">Rubinisphaera brasiliensis (strain ATCC 49424 / DSM 5305 / JCM 21570 / IAM 15109 / NBRC 103401 / IFAM 1448)</name>
    <name type="common">Planctomyces brasiliensis</name>
    <dbReference type="NCBI Taxonomy" id="756272"/>
    <lineage>
        <taxon>Bacteria</taxon>
        <taxon>Pseudomonadati</taxon>
        <taxon>Planctomycetota</taxon>
        <taxon>Planctomycetia</taxon>
        <taxon>Planctomycetales</taxon>
        <taxon>Planctomycetaceae</taxon>
        <taxon>Rubinisphaera</taxon>
    </lineage>
</organism>
<dbReference type="InterPro" id="IPR029044">
    <property type="entry name" value="Nucleotide-diphossugar_trans"/>
</dbReference>
<keyword evidence="3" id="KW-1185">Reference proteome</keyword>
<proteinExistence type="predicted"/>
<reference evidence="3" key="1">
    <citation type="submission" date="2011-02" db="EMBL/GenBank/DDBJ databases">
        <title>The complete genome of Planctomyces brasiliensis DSM 5305.</title>
        <authorList>
            <person name="Lucas S."/>
            <person name="Copeland A."/>
            <person name="Lapidus A."/>
            <person name="Bruce D."/>
            <person name="Goodwin L."/>
            <person name="Pitluck S."/>
            <person name="Kyrpides N."/>
            <person name="Mavromatis K."/>
            <person name="Pagani I."/>
            <person name="Ivanova N."/>
            <person name="Ovchinnikova G."/>
            <person name="Lu M."/>
            <person name="Detter J.C."/>
            <person name="Han C."/>
            <person name="Land M."/>
            <person name="Hauser L."/>
            <person name="Markowitz V."/>
            <person name="Cheng J.-F."/>
            <person name="Hugenholtz P."/>
            <person name="Woyke T."/>
            <person name="Wu D."/>
            <person name="Tindall B."/>
            <person name="Pomrenke H.G."/>
            <person name="Brambilla E."/>
            <person name="Klenk H.-P."/>
            <person name="Eisen J.A."/>
        </authorList>
    </citation>
    <scope>NUCLEOTIDE SEQUENCE [LARGE SCALE GENOMIC DNA]</scope>
    <source>
        <strain evidence="3">ATCC 49424 / DSM 5305 / JCM 21570 / NBRC 103401 / IFAM 1448</strain>
    </source>
</reference>
<gene>
    <name evidence="2" type="ordered locus">Plabr_0363</name>
</gene>
<feature type="domain" description="Glycosyltransferase 2-like" evidence="1">
    <location>
        <begin position="52"/>
        <end position="224"/>
    </location>
</feature>
<dbReference type="eggNOG" id="COG1215">
    <property type="taxonomic scope" value="Bacteria"/>
</dbReference>
<dbReference type="HOGENOM" id="CLU_033536_7_1_0"/>